<dbReference type="PROSITE" id="PS50109">
    <property type="entry name" value="HIS_KIN"/>
    <property type="match status" value="1"/>
</dbReference>
<evidence type="ECO:0000256" key="3">
    <source>
        <dbReference type="ARBA" id="ARBA00023012"/>
    </source>
</evidence>
<evidence type="ECO:0000259" key="4">
    <source>
        <dbReference type="PROSITE" id="PS50109"/>
    </source>
</evidence>
<dbReference type="Pfam" id="PF07730">
    <property type="entry name" value="HisKA_3"/>
    <property type="match status" value="1"/>
</dbReference>
<name>A0A7C9NRA3_9PROT</name>
<dbReference type="InterPro" id="IPR011712">
    <property type="entry name" value="Sig_transdc_His_kin_sub3_dim/P"/>
</dbReference>
<feature type="domain" description="Histidine kinase" evidence="4">
    <location>
        <begin position="287"/>
        <end position="483"/>
    </location>
</feature>
<evidence type="ECO:0000313" key="6">
    <source>
        <dbReference type="Proteomes" id="UP000483432"/>
    </source>
</evidence>
<dbReference type="Gene3D" id="3.30.450.20">
    <property type="entry name" value="PAS domain"/>
    <property type="match status" value="2"/>
</dbReference>
<reference evidence="5 6" key="1">
    <citation type="submission" date="2019-09" db="EMBL/GenBank/DDBJ databases">
        <title>H2 Metabolism Revealed by Metagenomic Analysis in Subglacial Sediment of East Antarctica.</title>
        <authorList>
            <person name="Yang Z."/>
            <person name="Zhang Y."/>
            <person name="Lv Y."/>
            <person name="Yan W."/>
            <person name="Xiao X."/>
            <person name="Sun B."/>
            <person name="Ma H."/>
        </authorList>
    </citation>
    <scope>NUCLEOTIDE SEQUENCE [LARGE SCALE GENOMIC DNA]</scope>
    <source>
        <strain evidence="5">Bin2_2</strain>
    </source>
</reference>
<dbReference type="InterPro" id="IPR050482">
    <property type="entry name" value="Sensor_HK_TwoCompSys"/>
</dbReference>
<dbReference type="CDD" id="cd16917">
    <property type="entry name" value="HATPase_UhpB-NarQ-NarX-like"/>
    <property type="match status" value="1"/>
</dbReference>
<comment type="caution">
    <text evidence="5">The sequence shown here is derived from an EMBL/GenBank/DDBJ whole genome shotgun (WGS) entry which is preliminary data.</text>
</comment>
<evidence type="ECO:0000256" key="2">
    <source>
        <dbReference type="ARBA" id="ARBA00022777"/>
    </source>
</evidence>
<keyword evidence="3" id="KW-0902">Two-component regulatory system</keyword>
<dbReference type="InterPro" id="IPR036890">
    <property type="entry name" value="HATPase_C_sf"/>
</dbReference>
<dbReference type="GO" id="GO:0046983">
    <property type="term" value="F:protein dimerization activity"/>
    <property type="evidence" value="ECO:0007669"/>
    <property type="project" value="InterPro"/>
</dbReference>
<dbReference type="InterPro" id="IPR003594">
    <property type="entry name" value="HATPase_dom"/>
</dbReference>
<gene>
    <name evidence="5" type="ORF">GZ085_07695</name>
</gene>
<protein>
    <submittedName>
        <fullName evidence="5">PAS domain S-box protein</fullName>
    </submittedName>
</protein>
<dbReference type="InterPro" id="IPR005467">
    <property type="entry name" value="His_kinase_dom"/>
</dbReference>
<dbReference type="GO" id="GO:0016020">
    <property type="term" value="C:membrane"/>
    <property type="evidence" value="ECO:0007669"/>
    <property type="project" value="InterPro"/>
</dbReference>
<dbReference type="Pfam" id="PF02518">
    <property type="entry name" value="HATPase_c"/>
    <property type="match status" value="1"/>
</dbReference>
<keyword evidence="1" id="KW-0808">Transferase</keyword>
<evidence type="ECO:0000313" key="5">
    <source>
        <dbReference type="EMBL" id="NDP48262.1"/>
    </source>
</evidence>
<dbReference type="PANTHER" id="PTHR24421:SF59">
    <property type="entry name" value="OXYGEN SENSOR HISTIDINE KINASE NREB"/>
    <property type="match status" value="1"/>
</dbReference>
<keyword evidence="2" id="KW-0418">Kinase</keyword>
<dbReference type="SMART" id="SM00387">
    <property type="entry name" value="HATPase_c"/>
    <property type="match status" value="1"/>
</dbReference>
<sequence>MVTFKDDDDGTLLKAILQESAVEVLVFDAKTLQILQANTSAATNLQYPLKTLKKMTPLDCLAPEDDRPFNTLLALLGNGKKRRTALNAQCCRRDGSRYPVEARLYYSVDHEKPVFIYIANDVSQRETTRQALAHSESDLLAIVANIPGMAYQVIRDKDGATGLRFVSEQSAQLLGIKAPVLRAHPDRFVRLILKEDKADYLAQLEAAGGVPMSFNWEGRIWMAAWKDVKWVNIRVTQRETVDGQTWDGIMLNVTHSKQYEAEIRRSRFQLSALTAHVETIKERERLHLAREVHDDLGGNLAAIKIGLSWLKQRLPEGETVLAQRTDYLDNVVDQTIESAHRIASNLRPAMLELGIVSAIDWQLQRMAQNADITYEFKAPNKDIPLTADATIAVFRIVQEALTNVAKHACATHVKVKIILSQNDLLVSVEDNGQGIVPEGKKKTGISFGMLGMTERATTLGGELSVRPAKRGGTELNLRLPLHTLLVGSAK</sequence>
<dbReference type="InterPro" id="IPR035965">
    <property type="entry name" value="PAS-like_dom_sf"/>
</dbReference>
<dbReference type="SUPFAM" id="SSF55874">
    <property type="entry name" value="ATPase domain of HSP90 chaperone/DNA topoisomerase II/histidine kinase"/>
    <property type="match status" value="1"/>
</dbReference>
<accession>A0A7C9NRA3</accession>
<dbReference type="Gene3D" id="3.30.565.10">
    <property type="entry name" value="Histidine kinase-like ATPase, C-terminal domain"/>
    <property type="match status" value="1"/>
</dbReference>
<dbReference type="GO" id="GO:0000155">
    <property type="term" value="F:phosphorelay sensor kinase activity"/>
    <property type="evidence" value="ECO:0007669"/>
    <property type="project" value="InterPro"/>
</dbReference>
<dbReference type="NCBIfam" id="TIGR00229">
    <property type="entry name" value="sensory_box"/>
    <property type="match status" value="1"/>
</dbReference>
<dbReference type="AlphaFoldDB" id="A0A7C9NRA3"/>
<dbReference type="EMBL" id="JAAFGW010000097">
    <property type="protein sequence ID" value="NDP48262.1"/>
    <property type="molecule type" value="Genomic_DNA"/>
</dbReference>
<organism evidence="5 6">
    <name type="scientific">Sulfuriferula multivorans</name>
    <dbReference type="NCBI Taxonomy" id="1559896"/>
    <lineage>
        <taxon>Bacteria</taxon>
        <taxon>Pseudomonadati</taxon>
        <taxon>Pseudomonadota</taxon>
        <taxon>Betaproteobacteria</taxon>
        <taxon>Nitrosomonadales</taxon>
        <taxon>Sulfuricellaceae</taxon>
        <taxon>Sulfuriferula</taxon>
    </lineage>
</organism>
<evidence type="ECO:0000256" key="1">
    <source>
        <dbReference type="ARBA" id="ARBA00022679"/>
    </source>
</evidence>
<dbReference type="InterPro" id="IPR000014">
    <property type="entry name" value="PAS"/>
</dbReference>
<dbReference type="PANTHER" id="PTHR24421">
    <property type="entry name" value="NITRATE/NITRITE SENSOR PROTEIN NARX-RELATED"/>
    <property type="match status" value="1"/>
</dbReference>
<dbReference type="Gene3D" id="1.20.5.1930">
    <property type="match status" value="1"/>
</dbReference>
<dbReference type="SUPFAM" id="SSF55785">
    <property type="entry name" value="PYP-like sensor domain (PAS domain)"/>
    <property type="match status" value="2"/>
</dbReference>
<dbReference type="Proteomes" id="UP000483432">
    <property type="component" value="Unassembled WGS sequence"/>
</dbReference>
<proteinExistence type="predicted"/>